<comment type="caution">
    <text evidence="1">The sequence shown here is derived from an EMBL/GenBank/DDBJ whole genome shotgun (WGS) entry which is preliminary data.</text>
</comment>
<sequence length="120" mass="13484">MDREKYFGEKIEGRKEQAIASAVREALESFCDQEPEFEQAIEQSGKTFQECLKEVVNGCGSCLSDIEAYRRAVKFYFSTATVSFKMTIDLSGDNGAVKPITMTENKKDTLSISLDDLLDF</sequence>
<evidence type="ECO:0000313" key="1">
    <source>
        <dbReference type="EMBL" id="PWJ13979.1"/>
    </source>
</evidence>
<gene>
    <name evidence="1" type="ORF">IE37_00910</name>
</gene>
<dbReference type="EMBL" id="QGDI01000003">
    <property type="protein sequence ID" value="PWJ13979.1"/>
    <property type="molecule type" value="Genomic_DNA"/>
</dbReference>
<organism evidence="1 2">
    <name type="scientific">Ruminococcus flavefaciens</name>
    <dbReference type="NCBI Taxonomy" id="1265"/>
    <lineage>
        <taxon>Bacteria</taxon>
        <taxon>Bacillati</taxon>
        <taxon>Bacillota</taxon>
        <taxon>Clostridia</taxon>
        <taxon>Eubacteriales</taxon>
        <taxon>Oscillospiraceae</taxon>
        <taxon>Ruminococcus</taxon>
    </lineage>
</organism>
<proteinExistence type="predicted"/>
<dbReference type="AlphaFoldDB" id="A0A315Y4M1"/>
<name>A0A315Y4M1_RUMFL</name>
<dbReference type="RefSeq" id="WP_109725766.1">
    <property type="nucleotide sequence ID" value="NZ_QGDI01000003.1"/>
</dbReference>
<dbReference type="Proteomes" id="UP000245720">
    <property type="component" value="Unassembled WGS sequence"/>
</dbReference>
<evidence type="ECO:0008006" key="3">
    <source>
        <dbReference type="Google" id="ProtNLM"/>
    </source>
</evidence>
<accession>A0A315Y4M1</accession>
<protein>
    <recommendedName>
        <fullName evidence="3">PcfK-like protein</fullName>
    </recommendedName>
</protein>
<dbReference type="OrthoDB" id="2082830at2"/>
<reference evidence="1 2" key="1">
    <citation type="submission" date="2018-05" db="EMBL/GenBank/DDBJ databases">
        <title>The Hungate 1000. A catalogue of reference genomes from the rumen microbiome.</title>
        <authorList>
            <person name="Kelly W."/>
        </authorList>
    </citation>
    <scope>NUCLEOTIDE SEQUENCE [LARGE SCALE GENOMIC DNA]</scope>
    <source>
        <strain evidence="1 2">SAb67</strain>
    </source>
</reference>
<evidence type="ECO:0000313" key="2">
    <source>
        <dbReference type="Proteomes" id="UP000245720"/>
    </source>
</evidence>